<dbReference type="InterPro" id="IPR000014">
    <property type="entry name" value="PAS"/>
</dbReference>
<dbReference type="InterPro" id="IPR036890">
    <property type="entry name" value="HATPase_C_sf"/>
</dbReference>
<reference evidence="4" key="1">
    <citation type="submission" date="2020-05" db="EMBL/GenBank/DDBJ databases">
        <authorList>
            <person name="Chiriac C."/>
            <person name="Salcher M."/>
            <person name="Ghai R."/>
            <person name="Kavagutti S V."/>
        </authorList>
    </citation>
    <scope>NUCLEOTIDE SEQUENCE</scope>
</reference>
<dbReference type="GO" id="GO:0046983">
    <property type="term" value="F:protein dimerization activity"/>
    <property type="evidence" value="ECO:0007669"/>
    <property type="project" value="InterPro"/>
</dbReference>
<evidence type="ECO:0000256" key="1">
    <source>
        <dbReference type="ARBA" id="ARBA00022679"/>
    </source>
</evidence>
<accession>A0A6J6UEE0</accession>
<dbReference type="InterPro" id="IPR035965">
    <property type="entry name" value="PAS-like_dom_sf"/>
</dbReference>
<evidence type="ECO:0000259" key="3">
    <source>
        <dbReference type="PROSITE" id="PS50112"/>
    </source>
</evidence>
<dbReference type="PANTHER" id="PTHR24421">
    <property type="entry name" value="NITRATE/NITRITE SENSOR PROTEIN NARX-RELATED"/>
    <property type="match status" value="1"/>
</dbReference>
<dbReference type="SUPFAM" id="SSF55785">
    <property type="entry name" value="PYP-like sensor domain (PAS domain)"/>
    <property type="match status" value="1"/>
</dbReference>
<dbReference type="PROSITE" id="PS50112">
    <property type="entry name" value="PAS"/>
    <property type="match status" value="1"/>
</dbReference>
<dbReference type="InterPro" id="IPR003594">
    <property type="entry name" value="HATPase_dom"/>
</dbReference>
<gene>
    <name evidence="4" type="ORF">UFOPK2766_01977</name>
</gene>
<dbReference type="InterPro" id="IPR011712">
    <property type="entry name" value="Sig_transdc_His_kin_sub3_dim/P"/>
</dbReference>
<dbReference type="InterPro" id="IPR050482">
    <property type="entry name" value="Sensor_HK_TwoCompSys"/>
</dbReference>
<feature type="domain" description="PAS" evidence="3">
    <location>
        <begin position="1"/>
        <end position="30"/>
    </location>
</feature>
<dbReference type="GO" id="GO:0016020">
    <property type="term" value="C:membrane"/>
    <property type="evidence" value="ECO:0007669"/>
    <property type="project" value="InterPro"/>
</dbReference>
<dbReference type="AlphaFoldDB" id="A0A6J6UEE0"/>
<dbReference type="Pfam" id="PF07730">
    <property type="entry name" value="HisKA_3"/>
    <property type="match status" value="1"/>
</dbReference>
<dbReference type="CDD" id="cd16917">
    <property type="entry name" value="HATPase_UhpB-NarQ-NarX-like"/>
    <property type="match status" value="1"/>
</dbReference>
<dbReference type="Gene3D" id="3.30.450.20">
    <property type="entry name" value="PAS domain"/>
    <property type="match status" value="1"/>
</dbReference>
<name>A0A6J6UEE0_9ZZZZ</name>
<dbReference type="PANTHER" id="PTHR24421:SF56">
    <property type="entry name" value="OXYGEN SENSOR HISTIDINE KINASE RESPONSE REGULATOR DOST"/>
    <property type="match status" value="1"/>
</dbReference>
<dbReference type="Pfam" id="PF02518">
    <property type="entry name" value="HATPase_c"/>
    <property type="match status" value="1"/>
</dbReference>
<keyword evidence="1" id="KW-0808">Transferase</keyword>
<dbReference type="SUPFAM" id="SSF55874">
    <property type="entry name" value="ATPase domain of HSP90 chaperone/DNA topoisomerase II/histidine kinase"/>
    <property type="match status" value="1"/>
</dbReference>
<dbReference type="NCBIfam" id="TIGR00229">
    <property type="entry name" value="sensory_box"/>
    <property type="match status" value="1"/>
</dbReference>
<protein>
    <submittedName>
        <fullName evidence="4">Unannotated protein</fullName>
    </submittedName>
</protein>
<sequence length="326" mass="35730">MLGANPQVIVHANESARTLTGYSLDELVGQPLGKLGVAILEEGNAAKEELKESQYPREVSEQVLLRSDSLLVPVQVEFARLNPDYSDDQGLLMIFRDLHSRRKVEALRRTSKLRQSETQRLQAIARERDRIARDFHDTVIQEIFGTGLVLQSAAVGADGPVRERIERSIASLDEVIAAIRRAIFDLQVPRPGEDAVRVRFLEVVEWGEQLLGFSCDVKFEGATAEITSDCEQDLLSVLREALANVGKHSGATAVSISLSVDFTVQLTVSDNGRGFNMVGSSPRGENFGLANMAARAESHGGVFDFETGESGGTQLRWEVPIASLEE</sequence>
<dbReference type="Gene3D" id="3.30.565.10">
    <property type="entry name" value="Histidine kinase-like ATPase, C-terminal domain"/>
    <property type="match status" value="1"/>
</dbReference>
<proteinExistence type="predicted"/>
<dbReference type="GO" id="GO:0000155">
    <property type="term" value="F:phosphorelay sensor kinase activity"/>
    <property type="evidence" value="ECO:0007669"/>
    <property type="project" value="InterPro"/>
</dbReference>
<dbReference type="EMBL" id="CAEZYU010000118">
    <property type="protein sequence ID" value="CAB4756917.1"/>
    <property type="molecule type" value="Genomic_DNA"/>
</dbReference>
<dbReference type="Gene3D" id="1.20.5.1930">
    <property type="match status" value="1"/>
</dbReference>
<evidence type="ECO:0000313" key="4">
    <source>
        <dbReference type="EMBL" id="CAB4756917.1"/>
    </source>
</evidence>
<organism evidence="4">
    <name type="scientific">freshwater metagenome</name>
    <dbReference type="NCBI Taxonomy" id="449393"/>
    <lineage>
        <taxon>unclassified sequences</taxon>
        <taxon>metagenomes</taxon>
        <taxon>ecological metagenomes</taxon>
    </lineage>
</organism>
<dbReference type="CDD" id="cd00130">
    <property type="entry name" value="PAS"/>
    <property type="match status" value="1"/>
</dbReference>
<dbReference type="SMART" id="SM00387">
    <property type="entry name" value="HATPase_c"/>
    <property type="match status" value="1"/>
</dbReference>
<keyword evidence="2" id="KW-0418">Kinase</keyword>
<evidence type="ECO:0000256" key="2">
    <source>
        <dbReference type="ARBA" id="ARBA00022777"/>
    </source>
</evidence>